<dbReference type="RefSeq" id="WP_213528611.1">
    <property type="nucleotide sequence ID" value="NZ_BOVJ01000063.1"/>
</dbReference>
<dbReference type="NCBIfam" id="NF038353">
    <property type="entry name" value="FxLYD_dom"/>
    <property type="match status" value="1"/>
</dbReference>
<protein>
    <recommendedName>
        <fullName evidence="3">DUF4352 domain-containing protein</fullName>
    </recommendedName>
</protein>
<name>A0ABQ4N5L4_9BACL</name>
<reference evidence="1 2" key="1">
    <citation type="submission" date="2021-04" db="EMBL/GenBank/DDBJ databases">
        <title>Draft genome sequence of Paenibacillus cisolokensis, LC2-13A.</title>
        <authorList>
            <person name="Uke A."/>
            <person name="Chhe C."/>
            <person name="Baramee S."/>
            <person name="Kosugi A."/>
        </authorList>
    </citation>
    <scope>NUCLEOTIDE SEQUENCE [LARGE SCALE GENOMIC DNA]</scope>
    <source>
        <strain evidence="1 2">LC2-13A</strain>
    </source>
</reference>
<dbReference type="Proteomes" id="UP000680304">
    <property type="component" value="Unassembled WGS sequence"/>
</dbReference>
<comment type="caution">
    <text evidence="1">The sequence shown here is derived from an EMBL/GenBank/DDBJ whole genome shotgun (WGS) entry which is preliminary data.</text>
</comment>
<dbReference type="InterPro" id="IPR047676">
    <property type="entry name" value="FxLYD_dom"/>
</dbReference>
<gene>
    <name evidence="1" type="ORF">PACILC2_20300</name>
</gene>
<organism evidence="1 2">
    <name type="scientific">Paenibacillus cisolokensis</name>
    <dbReference type="NCBI Taxonomy" id="1658519"/>
    <lineage>
        <taxon>Bacteria</taxon>
        <taxon>Bacillati</taxon>
        <taxon>Bacillota</taxon>
        <taxon>Bacilli</taxon>
        <taxon>Bacillales</taxon>
        <taxon>Paenibacillaceae</taxon>
        <taxon>Paenibacillus</taxon>
    </lineage>
</organism>
<accession>A0ABQ4N5L4</accession>
<evidence type="ECO:0008006" key="3">
    <source>
        <dbReference type="Google" id="ProtNLM"/>
    </source>
</evidence>
<keyword evidence="2" id="KW-1185">Reference proteome</keyword>
<proteinExistence type="predicted"/>
<sequence length="105" mass="11690">MQKAAEEDLKNETAAVEVVSFQAKLDPYGDVQVHGELKNTATRAIYSVFVEYSLCDDEGRIVGSGKVGTTPEYIEPGETMTFEDKAFGVYAEVTVKIDRITWYLD</sequence>
<dbReference type="EMBL" id="BOVJ01000063">
    <property type="protein sequence ID" value="GIQ63462.1"/>
    <property type="molecule type" value="Genomic_DNA"/>
</dbReference>
<evidence type="ECO:0000313" key="1">
    <source>
        <dbReference type="EMBL" id="GIQ63462.1"/>
    </source>
</evidence>
<evidence type="ECO:0000313" key="2">
    <source>
        <dbReference type="Proteomes" id="UP000680304"/>
    </source>
</evidence>